<evidence type="ECO:0000256" key="2">
    <source>
        <dbReference type="SAM" id="SignalP"/>
    </source>
</evidence>
<dbReference type="Pfam" id="PF13406">
    <property type="entry name" value="SLT_2"/>
    <property type="match status" value="1"/>
</dbReference>
<dbReference type="RefSeq" id="WP_188777158.1">
    <property type="nucleotide sequence ID" value="NZ_BMKQ01000001.1"/>
</dbReference>
<accession>A0A917B980</accession>
<evidence type="ECO:0000259" key="3">
    <source>
        <dbReference type="PROSITE" id="PS51178"/>
    </source>
</evidence>
<feature type="region of interest" description="Disordered" evidence="1">
    <location>
        <begin position="32"/>
        <end position="66"/>
    </location>
</feature>
<dbReference type="InterPro" id="IPR043426">
    <property type="entry name" value="MltB-like"/>
</dbReference>
<dbReference type="GO" id="GO:0008933">
    <property type="term" value="F:peptidoglycan lytic transglycosylase activity"/>
    <property type="evidence" value="ECO:0007669"/>
    <property type="project" value="TreeGrafter"/>
</dbReference>
<protein>
    <recommendedName>
        <fullName evidence="3">PASTA domain-containing protein</fullName>
    </recommendedName>
</protein>
<dbReference type="InterPro" id="IPR005543">
    <property type="entry name" value="PASTA_dom"/>
</dbReference>
<sequence length="465" mass="46623">MSPRTVRTFTTGAVASVALAVTGTAVVSANQDDPTRTIQATSERQAPATVGTDRAASTAPRGQAVSAGLRDKALRTASLTDIPPAALAAYQRAADSMASASPGCHLTWPLLAAVGQVESDHGRTSARNAKGIVGVPLDGKGVKLVADTDAGQLDGDSTHDRAVGPMQILPSTWATIAVDGDGDGKRDPQDIDDAALAAAVYLCGNGDDLATDAGTKAAVRSYNNSASYVALVMAVAQAYAKDQSATYAVGATSSGLLDFRSAGSSYAGAGANDADRLPVAKPTHTSKARTSTTGAVTQAPQRPSAPKPGSTPPVGNHPTPGNPAPGTPKPPVWKTPRVPDVTALEAEKALEKLKAAGYPGARTDVYDPTTIGQVITQSVAAGARANRGTTVTVTVSLGPVPDVVGLSYAAALAALQGKGLVVAVDPDGVTATDTAVVTAQTPDQSSTRVAQGSTVTLTLEAPPAG</sequence>
<evidence type="ECO:0000313" key="4">
    <source>
        <dbReference type="EMBL" id="GGF31009.1"/>
    </source>
</evidence>
<reference evidence="4" key="1">
    <citation type="journal article" date="2014" name="Int. J. Syst. Evol. Microbiol.">
        <title>Complete genome sequence of Corynebacterium casei LMG S-19264T (=DSM 44701T), isolated from a smear-ripened cheese.</title>
        <authorList>
            <consortium name="US DOE Joint Genome Institute (JGI-PGF)"/>
            <person name="Walter F."/>
            <person name="Albersmeier A."/>
            <person name="Kalinowski J."/>
            <person name="Ruckert C."/>
        </authorList>
    </citation>
    <scope>NUCLEOTIDE SEQUENCE</scope>
    <source>
        <strain evidence="4">CGMCC 1.16067</strain>
    </source>
</reference>
<gene>
    <name evidence="4" type="ORF">GCM10011519_00550</name>
</gene>
<dbReference type="Proteomes" id="UP000649179">
    <property type="component" value="Unassembled WGS sequence"/>
</dbReference>
<feature type="compositionally biased region" description="Polar residues" evidence="1">
    <location>
        <begin position="283"/>
        <end position="301"/>
    </location>
</feature>
<dbReference type="InterPro" id="IPR031304">
    <property type="entry name" value="SLT_2"/>
</dbReference>
<evidence type="ECO:0000313" key="5">
    <source>
        <dbReference type="Proteomes" id="UP000649179"/>
    </source>
</evidence>
<feature type="chain" id="PRO_5037320605" description="PASTA domain-containing protein" evidence="2">
    <location>
        <begin position="21"/>
        <end position="465"/>
    </location>
</feature>
<dbReference type="InterPro" id="IPR023346">
    <property type="entry name" value="Lysozyme-like_dom_sf"/>
</dbReference>
<keyword evidence="5" id="KW-1185">Reference proteome</keyword>
<dbReference type="Gene3D" id="1.10.530.10">
    <property type="match status" value="1"/>
</dbReference>
<dbReference type="CDD" id="cd06577">
    <property type="entry name" value="PASTA_pknB"/>
    <property type="match status" value="2"/>
</dbReference>
<name>A0A917B980_9ACTN</name>
<feature type="signal peptide" evidence="2">
    <location>
        <begin position="1"/>
        <end position="20"/>
    </location>
</feature>
<dbReference type="PANTHER" id="PTHR30163:SF8">
    <property type="entry name" value="LYTIC MUREIN TRANSGLYCOSYLASE"/>
    <property type="match status" value="1"/>
</dbReference>
<feature type="region of interest" description="Disordered" evidence="1">
    <location>
        <begin position="267"/>
        <end position="336"/>
    </location>
</feature>
<dbReference type="GO" id="GO:0009253">
    <property type="term" value="P:peptidoglycan catabolic process"/>
    <property type="evidence" value="ECO:0007669"/>
    <property type="project" value="TreeGrafter"/>
</dbReference>
<evidence type="ECO:0000256" key="1">
    <source>
        <dbReference type="SAM" id="MobiDB-lite"/>
    </source>
</evidence>
<dbReference type="SUPFAM" id="SSF53955">
    <property type="entry name" value="Lysozyme-like"/>
    <property type="match status" value="1"/>
</dbReference>
<dbReference type="EMBL" id="BMKQ01000001">
    <property type="protein sequence ID" value="GGF31009.1"/>
    <property type="molecule type" value="Genomic_DNA"/>
</dbReference>
<feature type="compositionally biased region" description="Polar residues" evidence="1">
    <location>
        <begin position="444"/>
        <end position="457"/>
    </location>
</feature>
<dbReference type="PANTHER" id="PTHR30163">
    <property type="entry name" value="MEMBRANE-BOUND LYTIC MUREIN TRANSGLYCOSYLASE B"/>
    <property type="match status" value="1"/>
</dbReference>
<comment type="caution">
    <text evidence="4">The sequence shown here is derived from an EMBL/GenBank/DDBJ whole genome shotgun (WGS) entry which is preliminary data.</text>
</comment>
<dbReference type="Gene3D" id="3.30.10.20">
    <property type="match status" value="2"/>
</dbReference>
<dbReference type="AlphaFoldDB" id="A0A917B980"/>
<dbReference type="SMART" id="SM00740">
    <property type="entry name" value="PASTA"/>
    <property type="match status" value="2"/>
</dbReference>
<organism evidence="4 5">
    <name type="scientific">Marmoricola endophyticus</name>
    <dbReference type="NCBI Taxonomy" id="2040280"/>
    <lineage>
        <taxon>Bacteria</taxon>
        <taxon>Bacillati</taxon>
        <taxon>Actinomycetota</taxon>
        <taxon>Actinomycetes</taxon>
        <taxon>Propionibacteriales</taxon>
        <taxon>Nocardioidaceae</taxon>
        <taxon>Marmoricola</taxon>
    </lineage>
</organism>
<reference evidence="4" key="2">
    <citation type="submission" date="2020-09" db="EMBL/GenBank/DDBJ databases">
        <authorList>
            <person name="Sun Q."/>
            <person name="Zhou Y."/>
        </authorList>
    </citation>
    <scope>NUCLEOTIDE SEQUENCE</scope>
    <source>
        <strain evidence="4">CGMCC 1.16067</strain>
    </source>
</reference>
<dbReference type="CDD" id="cd13399">
    <property type="entry name" value="Slt35-like"/>
    <property type="match status" value="1"/>
</dbReference>
<feature type="domain" description="PASTA" evidence="3">
    <location>
        <begin position="394"/>
        <end position="461"/>
    </location>
</feature>
<feature type="compositionally biased region" description="Pro residues" evidence="1">
    <location>
        <begin position="320"/>
        <end position="333"/>
    </location>
</feature>
<proteinExistence type="predicted"/>
<dbReference type="Pfam" id="PF03793">
    <property type="entry name" value="PASTA"/>
    <property type="match status" value="2"/>
</dbReference>
<feature type="compositionally biased region" description="Polar residues" evidence="1">
    <location>
        <begin position="32"/>
        <end position="44"/>
    </location>
</feature>
<dbReference type="PROSITE" id="PS51178">
    <property type="entry name" value="PASTA"/>
    <property type="match status" value="1"/>
</dbReference>
<feature type="region of interest" description="Disordered" evidence="1">
    <location>
        <begin position="442"/>
        <end position="465"/>
    </location>
</feature>
<keyword evidence="2" id="KW-0732">Signal</keyword>